<dbReference type="RefSeq" id="XP_007869531.1">
    <property type="nucleotide sequence ID" value="XM_007871340.1"/>
</dbReference>
<dbReference type="GeneID" id="19309783"/>
<dbReference type="EMBL" id="KB469308">
    <property type="protein sequence ID" value="EPQ52379.1"/>
    <property type="molecule type" value="Genomic_DNA"/>
</dbReference>
<dbReference type="SUPFAM" id="SSF52047">
    <property type="entry name" value="RNI-like"/>
    <property type="match status" value="1"/>
</dbReference>
<dbReference type="InterPro" id="IPR032675">
    <property type="entry name" value="LRR_dom_sf"/>
</dbReference>
<reference evidence="1 2" key="1">
    <citation type="journal article" date="2012" name="Science">
        <title>The Paleozoic origin of enzymatic lignin decomposition reconstructed from 31 fungal genomes.</title>
        <authorList>
            <person name="Floudas D."/>
            <person name="Binder M."/>
            <person name="Riley R."/>
            <person name="Barry K."/>
            <person name="Blanchette R.A."/>
            <person name="Henrissat B."/>
            <person name="Martinez A.T."/>
            <person name="Otillar R."/>
            <person name="Spatafora J.W."/>
            <person name="Yadav J.S."/>
            <person name="Aerts A."/>
            <person name="Benoit I."/>
            <person name="Boyd A."/>
            <person name="Carlson A."/>
            <person name="Copeland A."/>
            <person name="Coutinho P.M."/>
            <person name="de Vries R.P."/>
            <person name="Ferreira P."/>
            <person name="Findley K."/>
            <person name="Foster B."/>
            <person name="Gaskell J."/>
            <person name="Glotzer D."/>
            <person name="Gorecki P."/>
            <person name="Heitman J."/>
            <person name="Hesse C."/>
            <person name="Hori C."/>
            <person name="Igarashi K."/>
            <person name="Jurgens J.A."/>
            <person name="Kallen N."/>
            <person name="Kersten P."/>
            <person name="Kohler A."/>
            <person name="Kuees U."/>
            <person name="Kumar T.K.A."/>
            <person name="Kuo A."/>
            <person name="LaButti K."/>
            <person name="Larrondo L.F."/>
            <person name="Lindquist E."/>
            <person name="Ling A."/>
            <person name="Lombard V."/>
            <person name="Lucas S."/>
            <person name="Lundell T."/>
            <person name="Martin R."/>
            <person name="McLaughlin D.J."/>
            <person name="Morgenstern I."/>
            <person name="Morin E."/>
            <person name="Murat C."/>
            <person name="Nagy L.G."/>
            <person name="Nolan M."/>
            <person name="Ohm R.A."/>
            <person name="Patyshakuliyeva A."/>
            <person name="Rokas A."/>
            <person name="Ruiz-Duenas F.J."/>
            <person name="Sabat G."/>
            <person name="Salamov A."/>
            <person name="Samejima M."/>
            <person name="Schmutz J."/>
            <person name="Slot J.C."/>
            <person name="St John F."/>
            <person name="Stenlid J."/>
            <person name="Sun H."/>
            <person name="Sun S."/>
            <person name="Syed K."/>
            <person name="Tsang A."/>
            <person name="Wiebenga A."/>
            <person name="Young D."/>
            <person name="Pisabarro A."/>
            <person name="Eastwood D.C."/>
            <person name="Martin F."/>
            <person name="Cullen D."/>
            <person name="Grigoriev I.V."/>
            <person name="Hibbett D.S."/>
        </authorList>
    </citation>
    <scope>NUCLEOTIDE SEQUENCE [LARGE SCALE GENOMIC DNA]</scope>
    <source>
        <strain evidence="1 2">ATCC 11539</strain>
    </source>
</reference>
<organism evidence="1 2">
    <name type="scientific">Gloeophyllum trabeum (strain ATCC 11539 / FP-39264 / Madison 617)</name>
    <name type="common">Brown rot fungus</name>
    <dbReference type="NCBI Taxonomy" id="670483"/>
    <lineage>
        <taxon>Eukaryota</taxon>
        <taxon>Fungi</taxon>
        <taxon>Dikarya</taxon>
        <taxon>Basidiomycota</taxon>
        <taxon>Agaricomycotina</taxon>
        <taxon>Agaricomycetes</taxon>
        <taxon>Gloeophyllales</taxon>
        <taxon>Gloeophyllaceae</taxon>
        <taxon>Gloeophyllum</taxon>
    </lineage>
</organism>
<name>S7RIE7_GLOTA</name>
<sequence length="417" mass="46432">MTLQTIVRHTFESVSIWTGDNPSAATLLIFGGGVRRAQREIIALYLERSKSLPLGVHLTGDPSSDTLSQWATDGRLGSLLSSTARWETLFVISENEVIAAILLQFSAGQTVQAFPTLQTVQFRYPRRRRICGHPWGGGEENLAYPPRLNAVIDGGGRWATPVLTRMRVISGFLTRDWPMFFSLAKVTTLELGSDMWWSELYDVLSRTPLLQRLKISRHVSHEFPVSQPAVLPYLRDVQLSSAEHGSFTTRVFALMSCPRLERLGLAHVPPEPLPLPRNQKSLHTVIIHSDVPRYAKGDICAFFRSVPSLQRLYLMGALDIGEILKELTEEIQDPERDWVILPDLSVLAICLDYGLSPISTPCPIAPGVVKAFLEAHGGIRRLYLSTGEGEIGVSLGRYVELVEGLPPDCEMDFDNVH</sequence>
<dbReference type="Proteomes" id="UP000030669">
    <property type="component" value="Unassembled WGS sequence"/>
</dbReference>
<dbReference type="Gene3D" id="3.80.10.10">
    <property type="entry name" value="Ribonuclease Inhibitor"/>
    <property type="match status" value="1"/>
</dbReference>
<protein>
    <recommendedName>
        <fullName evidence="3">F-box domain-containing protein</fullName>
    </recommendedName>
</protein>
<proteinExistence type="predicted"/>
<gene>
    <name evidence="1" type="ORF">GLOTRDRAFT_95969</name>
</gene>
<dbReference type="OrthoDB" id="3225069at2759"/>
<evidence type="ECO:0000313" key="2">
    <source>
        <dbReference type="Proteomes" id="UP000030669"/>
    </source>
</evidence>
<evidence type="ECO:0000313" key="1">
    <source>
        <dbReference type="EMBL" id="EPQ52379.1"/>
    </source>
</evidence>
<evidence type="ECO:0008006" key="3">
    <source>
        <dbReference type="Google" id="ProtNLM"/>
    </source>
</evidence>
<keyword evidence="2" id="KW-1185">Reference proteome</keyword>
<dbReference type="HOGENOM" id="CLU_658975_0_0_1"/>
<accession>S7RIE7</accession>
<dbReference type="KEGG" id="gtr:GLOTRDRAFT_95969"/>
<dbReference type="AlphaFoldDB" id="S7RIE7"/>